<dbReference type="PANTHER" id="PTHR35201">
    <property type="entry name" value="TERPENE SYNTHASE"/>
    <property type="match status" value="1"/>
</dbReference>
<dbReference type="AlphaFoldDB" id="A0A7H0HSH6"/>
<dbReference type="SFLD" id="SFLDS00005">
    <property type="entry name" value="Isoprenoid_Synthase_Type_I"/>
    <property type="match status" value="1"/>
</dbReference>
<dbReference type="EC" id="4.2.3.-" evidence="2"/>
<dbReference type="GO" id="GO:0010333">
    <property type="term" value="F:terpene synthase activity"/>
    <property type="evidence" value="ECO:0007669"/>
    <property type="project" value="InterPro"/>
</dbReference>
<evidence type="ECO:0000256" key="3">
    <source>
        <dbReference type="SAM" id="MobiDB-lite"/>
    </source>
</evidence>
<feature type="region of interest" description="Disordered" evidence="3">
    <location>
        <begin position="346"/>
        <end position="387"/>
    </location>
</feature>
<sequence>MANAMDFGHLPSPADPTRRTTAVRIPYPALLNPHAERARRHTLQWLLTTGLLGGEAATSEYDTLRLERLMAYFYPTANAADLELAADFNAWFFIFDDQFDGGLGMRPRAIERLVESLGRIMTPDDTVPVASPPLVRAFGDIWRRSTAGRAPHWRRRFRTHWLAYMAAHQGEARNRNADGLPTPEAFLELRRHSIGVQPCLDFTERCGGYALPDDLHGAEPLREMREVTADVVIFVNDIVSLVKEIAAGDVNNSVLVLRGHKGCSLDEAVDLTAALANRRIARFGELAAALPAALQARRVPAEVRGHVDHYVEGMRHVMAGNLAWSLATSRYDERGIAAVSGGRQRPWGALAAQQGGPPVPAPAGPAEPAPPATGPFPTQRGAPHPGR</sequence>
<name>A0A7H0HSH6_9ACTN</name>
<evidence type="ECO:0000256" key="2">
    <source>
        <dbReference type="RuleBase" id="RU366034"/>
    </source>
</evidence>
<feature type="compositionally biased region" description="Pro residues" evidence="3">
    <location>
        <begin position="357"/>
        <end position="374"/>
    </location>
</feature>
<gene>
    <name evidence="4" type="ORF">IAG43_11500</name>
</gene>
<dbReference type="RefSeq" id="WP_187740652.1">
    <property type="nucleotide sequence ID" value="NZ_CP060825.1"/>
</dbReference>
<dbReference type="GO" id="GO:0046872">
    <property type="term" value="F:metal ion binding"/>
    <property type="evidence" value="ECO:0007669"/>
    <property type="project" value="UniProtKB-KW"/>
</dbReference>
<accession>A0A7H0HSH6</accession>
<dbReference type="PANTHER" id="PTHR35201:SF4">
    <property type="entry name" value="BETA-PINACENE SYNTHASE-RELATED"/>
    <property type="match status" value="1"/>
</dbReference>
<dbReference type="Proteomes" id="UP000516230">
    <property type="component" value="Chromosome"/>
</dbReference>
<keyword evidence="2" id="KW-0460">Magnesium</keyword>
<dbReference type="InterPro" id="IPR008949">
    <property type="entry name" value="Isoprenoid_synthase_dom_sf"/>
</dbReference>
<keyword evidence="1 2" id="KW-0456">Lyase</keyword>
<dbReference type="InterPro" id="IPR048128">
    <property type="entry name" value="Isoafr/prist_syn"/>
</dbReference>
<evidence type="ECO:0000313" key="4">
    <source>
        <dbReference type="EMBL" id="QNP63492.1"/>
    </source>
</evidence>
<proteinExistence type="inferred from homology"/>
<keyword evidence="5" id="KW-1185">Reference proteome</keyword>
<dbReference type="Gene3D" id="1.10.600.10">
    <property type="entry name" value="Farnesyl Diphosphate Synthase"/>
    <property type="match status" value="1"/>
</dbReference>
<comment type="similarity">
    <text evidence="2">Belongs to the terpene synthase family.</text>
</comment>
<dbReference type="KEGG" id="sgj:IAG43_11500"/>
<organism evidence="4 5">
    <name type="scientific">Streptomyces genisteinicus</name>
    <dbReference type="NCBI Taxonomy" id="2768068"/>
    <lineage>
        <taxon>Bacteria</taxon>
        <taxon>Bacillati</taxon>
        <taxon>Actinomycetota</taxon>
        <taxon>Actinomycetes</taxon>
        <taxon>Kitasatosporales</taxon>
        <taxon>Streptomycetaceae</taxon>
        <taxon>Streptomyces</taxon>
    </lineage>
</organism>
<dbReference type="EMBL" id="CP060825">
    <property type="protein sequence ID" value="QNP63492.1"/>
    <property type="molecule type" value="Genomic_DNA"/>
</dbReference>
<dbReference type="NCBIfam" id="NF041624">
    <property type="entry name" value="isoafr_syn"/>
    <property type="match status" value="1"/>
</dbReference>
<feature type="compositionally biased region" description="Low complexity" evidence="3">
    <location>
        <begin position="346"/>
        <end position="356"/>
    </location>
</feature>
<reference evidence="4 5" key="1">
    <citation type="submission" date="2020-08" db="EMBL/GenBank/DDBJ databases">
        <title>A novel species.</title>
        <authorList>
            <person name="Gao J."/>
        </authorList>
    </citation>
    <scope>NUCLEOTIDE SEQUENCE [LARGE SCALE GENOMIC DNA]</scope>
    <source>
        <strain evidence="4 5">CRPJ-33</strain>
    </source>
</reference>
<protein>
    <recommendedName>
        <fullName evidence="2">Terpene synthase</fullName>
        <ecNumber evidence="2">4.2.3.-</ecNumber>
    </recommendedName>
</protein>
<dbReference type="SUPFAM" id="SSF48576">
    <property type="entry name" value="Terpenoid synthases"/>
    <property type="match status" value="1"/>
</dbReference>
<comment type="cofactor">
    <cofactor evidence="2">
        <name>Mg(2+)</name>
        <dbReference type="ChEBI" id="CHEBI:18420"/>
    </cofactor>
</comment>
<evidence type="ECO:0000313" key="5">
    <source>
        <dbReference type="Proteomes" id="UP000516230"/>
    </source>
</evidence>
<dbReference type="Pfam" id="PF19086">
    <property type="entry name" value="Terpene_syn_C_2"/>
    <property type="match status" value="1"/>
</dbReference>
<dbReference type="SFLD" id="SFLDG01020">
    <property type="entry name" value="Terpene_Cyclase_Like_2"/>
    <property type="match status" value="1"/>
</dbReference>
<evidence type="ECO:0000256" key="1">
    <source>
        <dbReference type="ARBA" id="ARBA00023239"/>
    </source>
</evidence>
<dbReference type="InterPro" id="IPR034686">
    <property type="entry name" value="Terpene_cyclase-like_2"/>
</dbReference>
<keyword evidence="2" id="KW-0479">Metal-binding</keyword>